<comment type="caution">
    <text evidence="2">The sequence shown here is derived from an EMBL/GenBank/DDBJ whole genome shotgun (WGS) entry which is preliminary data.</text>
</comment>
<proteinExistence type="predicted"/>
<reference evidence="2" key="1">
    <citation type="submission" date="2021-01" db="EMBL/GenBank/DDBJ databases">
        <title>Adiantum capillus-veneris genome.</title>
        <authorList>
            <person name="Fang Y."/>
            <person name="Liao Q."/>
        </authorList>
    </citation>
    <scope>NUCLEOTIDE SEQUENCE</scope>
    <source>
        <strain evidence="2">H3</strain>
        <tissue evidence="2">Leaf</tissue>
    </source>
</reference>
<feature type="compositionally biased region" description="Acidic residues" evidence="1">
    <location>
        <begin position="84"/>
        <end position="110"/>
    </location>
</feature>
<dbReference type="Proteomes" id="UP000886520">
    <property type="component" value="Chromosome 9"/>
</dbReference>
<name>A0A9D4ZH52_ADICA</name>
<sequence length="172" mass="19214">MASRKTCAITKALLRVRLSEGSATPASAICKLPTRPQRSSALGSACRPLNAMRCMQGVRFYARLRDAPSRQPLQSAPVPSVSHDDEDDDDNDDDDDDDNHDDDDVEEKDDDADKGKEQKKRIFTCLTLLPRTTMTTSWFASGFTTSRLSTRQENFVQVLVVGKTQLYFMHSP</sequence>
<evidence type="ECO:0000256" key="1">
    <source>
        <dbReference type="SAM" id="MobiDB-lite"/>
    </source>
</evidence>
<keyword evidence="3" id="KW-1185">Reference proteome</keyword>
<dbReference type="AlphaFoldDB" id="A0A9D4ZH52"/>
<feature type="region of interest" description="Disordered" evidence="1">
    <location>
        <begin position="65"/>
        <end position="116"/>
    </location>
</feature>
<organism evidence="2 3">
    <name type="scientific">Adiantum capillus-veneris</name>
    <name type="common">Maidenhair fern</name>
    <dbReference type="NCBI Taxonomy" id="13818"/>
    <lineage>
        <taxon>Eukaryota</taxon>
        <taxon>Viridiplantae</taxon>
        <taxon>Streptophyta</taxon>
        <taxon>Embryophyta</taxon>
        <taxon>Tracheophyta</taxon>
        <taxon>Polypodiopsida</taxon>
        <taxon>Polypodiidae</taxon>
        <taxon>Polypodiales</taxon>
        <taxon>Pteridineae</taxon>
        <taxon>Pteridaceae</taxon>
        <taxon>Vittarioideae</taxon>
        <taxon>Adiantum</taxon>
    </lineage>
</organism>
<protein>
    <submittedName>
        <fullName evidence="2">Uncharacterized protein</fullName>
    </submittedName>
</protein>
<accession>A0A9D4ZH52</accession>
<evidence type="ECO:0000313" key="2">
    <source>
        <dbReference type="EMBL" id="KAI5075279.1"/>
    </source>
</evidence>
<gene>
    <name evidence="2" type="ORF">GOP47_0009355</name>
</gene>
<dbReference type="OrthoDB" id="10626073at2759"/>
<evidence type="ECO:0000313" key="3">
    <source>
        <dbReference type="Proteomes" id="UP000886520"/>
    </source>
</evidence>
<dbReference type="EMBL" id="JABFUD020000009">
    <property type="protein sequence ID" value="KAI5075279.1"/>
    <property type="molecule type" value="Genomic_DNA"/>
</dbReference>